<dbReference type="AlphaFoldDB" id="A0A6J8BPG3"/>
<gene>
    <name evidence="1" type="ORF">MCOR_20560</name>
</gene>
<dbReference type="OrthoDB" id="10513523at2759"/>
<evidence type="ECO:0000313" key="1">
    <source>
        <dbReference type="EMBL" id="CAC5384970.1"/>
    </source>
</evidence>
<accession>A0A6J8BPG3</accession>
<sequence length="159" mass="18454">MLNQIFPQKNQRDNLNLLDFCYKYDSSVWVEKRDLREYLENLFALISDNEVKSTRKDQNIRLSSVSHSQNLEIFVYVSPDKDKDKVYNNPVFISHTLFGDTGCTTRAPIKLNIRKGLDTSKNGYRIMNLDCLQSHVTNITMHACHCFKAIQIAANDKFT</sequence>
<name>A0A6J8BPG3_MYTCO</name>
<reference evidence="1 2" key="1">
    <citation type="submission" date="2020-06" db="EMBL/GenBank/DDBJ databases">
        <authorList>
            <person name="Li R."/>
            <person name="Bekaert M."/>
        </authorList>
    </citation>
    <scope>NUCLEOTIDE SEQUENCE [LARGE SCALE GENOMIC DNA]</scope>
    <source>
        <strain evidence="2">wild</strain>
    </source>
</reference>
<organism evidence="1 2">
    <name type="scientific">Mytilus coruscus</name>
    <name type="common">Sea mussel</name>
    <dbReference type="NCBI Taxonomy" id="42192"/>
    <lineage>
        <taxon>Eukaryota</taxon>
        <taxon>Metazoa</taxon>
        <taxon>Spiralia</taxon>
        <taxon>Lophotrochozoa</taxon>
        <taxon>Mollusca</taxon>
        <taxon>Bivalvia</taxon>
        <taxon>Autobranchia</taxon>
        <taxon>Pteriomorphia</taxon>
        <taxon>Mytilida</taxon>
        <taxon>Mytiloidea</taxon>
        <taxon>Mytilidae</taxon>
        <taxon>Mytilinae</taxon>
        <taxon>Mytilus</taxon>
    </lineage>
</organism>
<dbReference type="Proteomes" id="UP000507470">
    <property type="component" value="Unassembled WGS sequence"/>
</dbReference>
<protein>
    <submittedName>
        <fullName evidence="1">Uncharacterized protein</fullName>
    </submittedName>
</protein>
<keyword evidence="2" id="KW-1185">Reference proteome</keyword>
<dbReference type="EMBL" id="CACVKT020003673">
    <property type="protein sequence ID" value="CAC5384970.1"/>
    <property type="molecule type" value="Genomic_DNA"/>
</dbReference>
<proteinExistence type="predicted"/>
<evidence type="ECO:0000313" key="2">
    <source>
        <dbReference type="Proteomes" id="UP000507470"/>
    </source>
</evidence>